<dbReference type="AlphaFoldDB" id="A0A926ZJK5"/>
<dbReference type="InterPro" id="IPR001789">
    <property type="entry name" value="Sig_transdc_resp-reg_receiver"/>
</dbReference>
<dbReference type="CDD" id="cd01948">
    <property type="entry name" value="EAL"/>
    <property type="match status" value="1"/>
</dbReference>
<dbReference type="Gene3D" id="3.30.450.20">
    <property type="entry name" value="PAS domain"/>
    <property type="match status" value="1"/>
</dbReference>
<feature type="domain" description="PAC" evidence="4">
    <location>
        <begin position="212"/>
        <end position="264"/>
    </location>
</feature>
<dbReference type="SUPFAM" id="SSF55785">
    <property type="entry name" value="PYP-like sensor domain (PAS domain)"/>
    <property type="match status" value="1"/>
</dbReference>
<dbReference type="SUPFAM" id="SSF141868">
    <property type="entry name" value="EAL domain-like"/>
    <property type="match status" value="1"/>
</dbReference>
<dbReference type="SMART" id="SM00448">
    <property type="entry name" value="REC"/>
    <property type="match status" value="1"/>
</dbReference>
<evidence type="ECO:0000259" key="6">
    <source>
        <dbReference type="PROSITE" id="PS50887"/>
    </source>
</evidence>
<dbReference type="GO" id="GO:0000160">
    <property type="term" value="P:phosphorelay signal transduction system"/>
    <property type="evidence" value="ECO:0007669"/>
    <property type="project" value="InterPro"/>
</dbReference>
<dbReference type="Pfam" id="PF00563">
    <property type="entry name" value="EAL"/>
    <property type="match status" value="1"/>
</dbReference>
<dbReference type="SUPFAM" id="SSF52172">
    <property type="entry name" value="CheY-like"/>
    <property type="match status" value="1"/>
</dbReference>
<dbReference type="InterPro" id="IPR000700">
    <property type="entry name" value="PAS-assoc_C"/>
</dbReference>
<dbReference type="PROSITE" id="PS50112">
    <property type="entry name" value="PAS"/>
    <property type="match status" value="1"/>
</dbReference>
<gene>
    <name evidence="7" type="ORF">H6G03_29055</name>
</gene>
<evidence type="ECO:0000259" key="5">
    <source>
        <dbReference type="PROSITE" id="PS50883"/>
    </source>
</evidence>
<dbReference type="InterPro" id="IPR001633">
    <property type="entry name" value="EAL_dom"/>
</dbReference>
<dbReference type="InterPro" id="IPR035965">
    <property type="entry name" value="PAS-like_dom_sf"/>
</dbReference>
<dbReference type="Pfam" id="PF00072">
    <property type="entry name" value="Response_reg"/>
    <property type="match status" value="1"/>
</dbReference>
<feature type="modified residue" description="4-aspartylphosphate" evidence="1">
    <location>
        <position position="57"/>
    </location>
</feature>
<protein>
    <submittedName>
        <fullName evidence="7">EAL domain-containing protein</fullName>
    </submittedName>
</protein>
<comment type="caution">
    <text evidence="7">The sequence shown here is derived from an EMBL/GenBank/DDBJ whole genome shotgun (WGS) entry which is preliminary data.</text>
</comment>
<sequence>MNKIAKKILVVEDESIVAIDLQNILENLGYRVSAIADSGDEAIKKAGELKPCLVLMDIRLRGEIDGIEAAEEISSRFDIPVIYLTAYADEETLERAKNTSPFGYIIKPFEERELNTTIEIAIYKHQMERQLKENAKWFSTVLKSIGDGVIANDIEARIAFMNPMAEALTGWQQSEAIGRNSTEVFNIIDEPTRNPIESPVIKALNEGKIVHLPEQTILLAKNGKEVPIGDSAAPIKDDRENIMGAVLVFWDMTDRKQAEEQLRYQAFHDRLTGLPNRALFVERLDRAVKQAKRDKEYLFAVLFLDIDRFKVVNDSFGHAIGDKLLIEIAKNLENTLRNIDTVARLGGDEFAILLENLEDMSNACTVAERILRELNTPLNIDKYEIFTNASIGIVASSSNYERAEDLLRDADIAMYRAKSYGRGCYQIFDTGMHLQILALSQLENDLRRAIERQEFRLYYQPIVSLVTNKIVGFEALVRWQHPQRGLLAPAEFILLAQETGLLVQIDWWVLREACRQMRTWQKQIPTTSSLTVSVNFCSKQFGQSNLIEQIDQILRDTGLDARSLKVEITESAIIENAESAAAIFSQLRALGIQLCIDDFGTGYSSLSYLHRFPVNTLKIDRSFVNRMSEDSESLEIVRTIVMLAHNLAMDVIAEGVEMAEQLAKLRELKCECGQGYFFSRPLPSEQAEMSIAIEQQ</sequence>
<dbReference type="PROSITE" id="PS50883">
    <property type="entry name" value="EAL"/>
    <property type="match status" value="1"/>
</dbReference>
<dbReference type="EMBL" id="JACJPW010000106">
    <property type="protein sequence ID" value="MBD2185075.1"/>
    <property type="molecule type" value="Genomic_DNA"/>
</dbReference>
<dbReference type="CDD" id="cd17534">
    <property type="entry name" value="REC_DC-like"/>
    <property type="match status" value="1"/>
</dbReference>
<organism evidence="7 8">
    <name type="scientific">Aerosakkonema funiforme FACHB-1375</name>
    <dbReference type="NCBI Taxonomy" id="2949571"/>
    <lineage>
        <taxon>Bacteria</taxon>
        <taxon>Bacillati</taxon>
        <taxon>Cyanobacteriota</taxon>
        <taxon>Cyanophyceae</taxon>
        <taxon>Oscillatoriophycideae</taxon>
        <taxon>Aerosakkonematales</taxon>
        <taxon>Aerosakkonemataceae</taxon>
        <taxon>Aerosakkonema</taxon>
    </lineage>
</organism>
<evidence type="ECO:0000259" key="3">
    <source>
        <dbReference type="PROSITE" id="PS50112"/>
    </source>
</evidence>
<feature type="domain" description="PAS" evidence="3">
    <location>
        <begin position="134"/>
        <end position="207"/>
    </location>
</feature>
<dbReference type="InterPro" id="IPR052155">
    <property type="entry name" value="Biofilm_reg_signaling"/>
</dbReference>
<accession>A0A926ZJK5</accession>
<dbReference type="SMART" id="SM00052">
    <property type="entry name" value="EAL"/>
    <property type="match status" value="1"/>
</dbReference>
<dbReference type="InterPro" id="IPR029787">
    <property type="entry name" value="Nucleotide_cyclase"/>
</dbReference>
<dbReference type="FunFam" id="3.20.20.450:FF:000001">
    <property type="entry name" value="Cyclic di-GMP phosphodiesterase yahA"/>
    <property type="match status" value="1"/>
</dbReference>
<dbReference type="GO" id="GO:0006355">
    <property type="term" value="P:regulation of DNA-templated transcription"/>
    <property type="evidence" value="ECO:0007669"/>
    <property type="project" value="InterPro"/>
</dbReference>
<dbReference type="PROSITE" id="PS50113">
    <property type="entry name" value="PAC"/>
    <property type="match status" value="1"/>
</dbReference>
<proteinExistence type="predicted"/>
<keyword evidence="1" id="KW-0597">Phosphoprotein</keyword>
<dbReference type="InterPro" id="IPR043128">
    <property type="entry name" value="Rev_trsase/Diguanyl_cyclase"/>
</dbReference>
<dbReference type="SMART" id="SM00267">
    <property type="entry name" value="GGDEF"/>
    <property type="match status" value="1"/>
</dbReference>
<dbReference type="CDD" id="cd00130">
    <property type="entry name" value="PAS"/>
    <property type="match status" value="1"/>
</dbReference>
<dbReference type="Gene3D" id="3.40.50.2300">
    <property type="match status" value="1"/>
</dbReference>
<dbReference type="Proteomes" id="UP000641646">
    <property type="component" value="Unassembled WGS sequence"/>
</dbReference>
<name>A0A926ZJK5_9CYAN</name>
<dbReference type="SUPFAM" id="SSF55073">
    <property type="entry name" value="Nucleotide cyclase"/>
    <property type="match status" value="1"/>
</dbReference>
<evidence type="ECO:0000313" key="8">
    <source>
        <dbReference type="Proteomes" id="UP000641646"/>
    </source>
</evidence>
<dbReference type="InterPro" id="IPR000014">
    <property type="entry name" value="PAS"/>
</dbReference>
<reference evidence="7" key="1">
    <citation type="journal article" date="2015" name="ISME J.">
        <title>Draft Genome Sequence of Streptomyces incarnatus NRRL8089, which Produces the Nucleoside Antibiotic Sinefungin.</title>
        <authorList>
            <person name="Oshima K."/>
            <person name="Hattori M."/>
            <person name="Shimizu H."/>
            <person name="Fukuda K."/>
            <person name="Nemoto M."/>
            <person name="Inagaki K."/>
            <person name="Tamura T."/>
        </authorList>
    </citation>
    <scope>NUCLEOTIDE SEQUENCE</scope>
    <source>
        <strain evidence="7">FACHB-1375</strain>
    </source>
</reference>
<dbReference type="PROSITE" id="PS50887">
    <property type="entry name" value="GGDEF"/>
    <property type="match status" value="1"/>
</dbReference>
<dbReference type="PANTHER" id="PTHR44757">
    <property type="entry name" value="DIGUANYLATE CYCLASE DGCP"/>
    <property type="match status" value="1"/>
</dbReference>
<evidence type="ECO:0000313" key="7">
    <source>
        <dbReference type="EMBL" id="MBD2185075.1"/>
    </source>
</evidence>
<dbReference type="PROSITE" id="PS50110">
    <property type="entry name" value="RESPONSE_REGULATORY"/>
    <property type="match status" value="1"/>
</dbReference>
<dbReference type="Gene3D" id="3.20.20.450">
    <property type="entry name" value="EAL domain"/>
    <property type="match status" value="1"/>
</dbReference>
<keyword evidence="8" id="KW-1185">Reference proteome</keyword>
<dbReference type="Pfam" id="PF00990">
    <property type="entry name" value="GGDEF"/>
    <property type="match status" value="1"/>
</dbReference>
<dbReference type="FunFam" id="3.30.70.270:FF:000001">
    <property type="entry name" value="Diguanylate cyclase domain protein"/>
    <property type="match status" value="1"/>
</dbReference>
<dbReference type="RefSeq" id="WP_190472735.1">
    <property type="nucleotide sequence ID" value="NZ_JACJPW010000106.1"/>
</dbReference>
<dbReference type="CDD" id="cd01949">
    <property type="entry name" value="GGDEF"/>
    <property type="match status" value="1"/>
</dbReference>
<dbReference type="NCBIfam" id="TIGR00254">
    <property type="entry name" value="GGDEF"/>
    <property type="match status" value="1"/>
</dbReference>
<reference evidence="7" key="2">
    <citation type="submission" date="2020-08" db="EMBL/GenBank/DDBJ databases">
        <authorList>
            <person name="Chen M."/>
            <person name="Teng W."/>
            <person name="Zhao L."/>
            <person name="Hu C."/>
            <person name="Zhou Y."/>
            <person name="Han B."/>
            <person name="Song L."/>
            <person name="Shu W."/>
        </authorList>
    </citation>
    <scope>NUCLEOTIDE SEQUENCE</scope>
    <source>
        <strain evidence="7">FACHB-1375</strain>
    </source>
</reference>
<dbReference type="InterPro" id="IPR013767">
    <property type="entry name" value="PAS_fold"/>
</dbReference>
<feature type="domain" description="GGDEF" evidence="6">
    <location>
        <begin position="297"/>
        <end position="430"/>
    </location>
</feature>
<dbReference type="Gene3D" id="3.30.70.270">
    <property type="match status" value="1"/>
</dbReference>
<feature type="domain" description="Response regulatory" evidence="2">
    <location>
        <begin position="7"/>
        <end position="122"/>
    </location>
</feature>
<dbReference type="SMART" id="SM00091">
    <property type="entry name" value="PAS"/>
    <property type="match status" value="1"/>
</dbReference>
<dbReference type="PANTHER" id="PTHR44757:SF4">
    <property type="entry name" value="DIGUANYLATE CYCLASE DGCE-RELATED"/>
    <property type="match status" value="1"/>
</dbReference>
<evidence type="ECO:0000256" key="1">
    <source>
        <dbReference type="PROSITE-ProRule" id="PRU00169"/>
    </source>
</evidence>
<evidence type="ECO:0000259" key="2">
    <source>
        <dbReference type="PROSITE" id="PS50110"/>
    </source>
</evidence>
<feature type="domain" description="EAL" evidence="5">
    <location>
        <begin position="439"/>
        <end position="695"/>
    </location>
</feature>
<evidence type="ECO:0000259" key="4">
    <source>
        <dbReference type="PROSITE" id="PS50113"/>
    </source>
</evidence>
<dbReference type="InterPro" id="IPR000160">
    <property type="entry name" value="GGDEF_dom"/>
</dbReference>
<dbReference type="NCBIfam" id="TIGR00229">
    <property type="entry name" value="sensory_box"/>
    <property type="match status" value="1"/>
</dbReference>
<dbReference type="InterPro" id="IPR011006">
    <property type="entry name" value="CheY-like_superfamily"/>
</dbReference>
<dbReference type="Pfam" id="PF00989">
    <property type="entry name" value="PAS"/>
    <property type="match status" value="1"/>
</dbReference>
<dbReference type="InterPro" id="IPR035919">
    <property type="entry name" value="EAL_sf"/>
</dbReference>